<dbReference type="SUPFAM" id="SSF51338">
    <property type="entry name" value="Composite domain of metallo-dependent hydrolases"/>
    <property type="match status" value="1"/>
</dbReference>
<dbReference type="Gene3D" id="2.30.40.10">
    <property type="entry name" value="Urease, subunit C, domain 1"/>
    <property type="match status" value="2"/>
</dbReference>
<dbReference type="Gene3D" id="3.40.50.10910">
    <property type="entry name" value="Amidohydrolase"/>
    <property type="match status" value="2"/>
</dbReference>
<dbReference type="RefSeq" id="WP_263341080.1">
    <property type="nucleotide sequence ID" value="NZ_JAGSYH010000006.1"/>
</dbReference>
<dbReference type="PANTHER" id="PTHR43135:SF3">
    <property type="entry name" value="ALPHA-D-RIBOSE 1-METHYLPHOSPHONATE 5-TRIPHOSPHATE DIPHOSPHATASE"/>
    <property type="match status" value="1"/>
</dbReference>
<keyword evidence="4" id="KW-1185">Reference proteome</keyword>
<feature type="domain" description="Amidohydrolase-related" evidence="2">
    <location>
        <begin position="394"/>
        <end position="513"/>
    </location>
</feature>
<name>A0ABW1EIT3_9BACT</name>
<gene>
    <name evidence="3" type="ORF">ACFPT7_17060</name>
</gene>
<feature type="chain" id="PRO_5047265056" evidence="1">
    <location>
        <begin position="26"/>
        <end position="552"/>
    </location>
</feature>
<sequence length="552" mass="61419">MKTTRRGAIACFVGTLCVVAGPVLVAQKAVKPELVAAPDRKPGEGMGPYDRLVIRGVTVIDGTGGVPIGPVDVVVEHDRITDVQIVGADKVPIDPKHRPAKGTYEIDGTGMYLMPGFVDTHVHYGDAKKAPEAEYVNKLWLAHGVTTVRGVPAGPLDWSLHERERSNKDETVAPHIFVYQPAFSGDGWKPQSVLTPELARQWVDYLADKGADGVKIFGEDPEIAAALFDEAKKKHLGTIAHLGQNFESRLNAREAVDLGLGTVTHNYGLFESLLDNSTVQDYPTGQNYGDEQMRFAQVARNWNKIYPPGSKQWNDFLEDLKAHDTVMNPTMVIYSANRDLMRAYTAEWHNKYTLPSLMDYYQPNRTNHGSYFYYWTTEDEVAFRNFYRVWEEMIKDYNQMGGHVTVGTDAGFIFQTYGFAYVEELELLREAGLTPLEVIRSATLYGAEELSKPKGIDPDFGIIRAGKRADLVLVDQNPLANLKVLYGTGWMKLNDQTGKVERVGGIKYVVKDGIVYEPSKLLADVAAMVQKQKGERKGQMVSRQGVEVPAVE</sequence>
<reference evidence="4" key="1">
    <citation type="journal article" date="2019" name="Int. J. Syst. Evol. Microbiol.">
        <title>The Global Catalogue of Microorganisms (GCM) 10K type strain sequencing project: providing services to taxonomists for standard genome sequencing and annotation.</title>
        <authorList>
            <consortium name="The Broad Institute Genomics Platform"/>
            <consortium name="The Broad Institute Genome Sequencing Center for Infectious Disease"/>
            <person name="Wu L."/>
            <person name="Ma J."/>
        </authorList>
    </citation>
    <scope>NUCLEOTIDE SEQUENCE [LARGE SCALE GENOMIC DNA]</scope>
    <source>
        <strain evidence="4">JCM 4087</strain>
    </source>
</reference>
<dbReference type="EMBL" id="JBHSPH010000008">
    <property type="protein sequence ID" value="MFC5864018.1"/>
    <property type="molecule type" value="Genomic_DNA"/>
</dbReference>
<dbReference type="InterPro" id="IPR011059">
    <property type="entry name" value="Metal-dep_hydrolase_composite"/>
</dbReference>
<comment type="caution">
    <text evidence="3">The sequence shown here is derived from an EMBL/GenBank/DDBJ whole genome shotgun (WGS) entry which is preliminary data.</text>
</comment>
<accession>A0ABW1EIT3</accession>
<proteinExistence type="predicted"/>
<dbReference type="Pfam" id="PF01979">
    <property type="entry name" value="Amidohydro_1"/>
    <property type="match status" value="1"/>
</dbReference>
<evidence type="ECO:0000256" key="1">
    <source>
        <dbReference type="SAM" id="SignalP"/>
    </source>
</evidence>
<dbReference type="Gene3D" id="1.20.58.520">
    <property type="entry name" value="Amidohydrolase"/>
    <property type="match status" value="1"/>
</dbReference>
<dbReference type="InterPro" id="IPR006680">
    <property type="entry name" value="Amidohydro-rel"/>
</dbReference>
<organism evidence="3 4">
    <name type="scientific">Acidicapsa dinghuensis</name>
    <dbReference type="NCBI Taxonomy" id="2218256"/>
    <lineage>
        <taxon>Bacteria</taxon>
        <taxon>Pseudomonadati</taxon>
        <taxon>Acidobacteriota</taxon>
        <taxon>Terriglobia</taxon>
        <taxon>Terriglobales</taxon>
        <taxon>Acidobacteriaceae</taxon>
        <taxon>Acidicapsa</taxon>
    </lineage>
</organism>
<dbReference type="SUPFAM" id="SSF51556">
    <property type="entry name" value="Metallo-dependent hydrolases"/>
    <property type="match status" value="1"/>
</dbReference>
<feature type="signal peptide" evidence="1">
    <location>
        <begin position="1"/>
        <end position="25"/>
    </location>
</feature>
<evidence type="ECO:0000313" key="4">
    <source>
        <dbReference type="Proteomes" id="UP001596091"/>
    </source>
</evidence>
<dbReference type="PANTHER" id="PTHR43135">
    <property type="entry name" value="ALPHA-D-RIBOSE 1-METHYLPHOSPHONATE 5-TRIPHOSPHATE DIPHOSPHATASE"/>
    <property type="match status" value="1"/>
</dbReference>
<keyword evidence="1" id="KW-0732">Signal</keyword>
<evidence type="ECO:0000259" key="2">
    <source>
        <dbReference type="Pfam" id="PF01979"/>
    </source>
</evidence>
<dbReference type="InterPro" id="IPR051781">
    <property type="entry name" value="Metallo-dep_Hydrolase"/>
</dbReference>
<dbReference type="Proteomes" id="UP001596091">
    <property type="component" value="Unassembled WGS sequence"/>
</dbReference>
<dbReference type="Gene3D" id="3.30.110.90">
    <property type="entry name" value="Amidohydrolase"/>
    <property type="match status" value="2"/>
</dbReference>
<dbReference type="InterPro" id="IPR032466">
    <property type="entry name" value="Metal_Hydrolase"/>
</dbReference>
<protein>
    <submittedName>
        <fullName evidence="3">Amidohydrolase family protein</fullName>
    </submittedName>
</protein>
<evidence type="ECO:0000313" key="3">
    <source>
        <dbReference type="EMBL" id="MFC5864018.1"/>
    </source>
</evidence>